<evidence type="ECO:0000313" key="2">
    <source>
        <dbReference type="Proteomes" id="UP000006038"/>
    </source>
</evidence>
<proteinExistence type="predicted"/>
<dbReference type="EnsemblPlants" id="OB10G15650.1">
    <property type="protein sequence ID" value="OB10G15650.1"/>
    <property type="gene ID" value="OB10G15650"/>
</dbReference>
<name>J3N217_ORYBR</name>
<reference evidence="1" key="1">
    <citation type="journal article" date="2013" name="Nat. Commun.">
        <title>Whole-genome sequencing of Oryza brachyantha reveals mechanisms underlying Oryza genome evolution.</title>
        <authorList>
            <person name="Chen J."/>
            <person name="Huang Q."/>
            <person name="Gao D."/>
            <person name="Wang J."/>
            <person name="Lang Y."/>
            <person name="Liu T."/>
            <person name="Li B."/>
            <person name="Bai Z."/>
            <person name="Luis Goicoechea J."/>
            <person name="Liang C."/>
            <person name="Chen C."/>
            <person name="Zhang W."/>
            <person name="Sun S."/>
            <person name="Liao Y."/>
            <person name="Zhang X."/>
            <person name="Yang L."/>
            <person name="Song C."/>
            <person name="Wang M."/>
            <person name="Shi J."/>
            <person name="Liu G."/>
            <person name="Liu J."/>
            <person name="Zhou H."/>
            <person name="Zhou W."/>
            <person name="Yu Q."/>
            <person name="An N."/>
            <person name="Chen Y."/>
            <person name="Cai Q."/>
            <person name="Wang B."/>
            <person name="Liu B."/>
            <person name="Min J."/>
            <person name="Huang Y."/>
            <person name="Wu H."/>
            <person name="Li Z."/>
            <person name="Zhang Y."/>
            <person name="Yin Y."/>
            <person name="Song W."/>
            <person name="Jiang J."/>
            <person name="Jackson S.A."/>
            <person name="Wing R.A."/>
            <person name="Wang J."/>
            <person name="Chen M."/>
        </authorList>
    </citation>
    <scope>NUCLEOTIDE SEQUENCE [LARGE SCALE GENOMIC DNA]</scope>
    <source>
        <strain evidence="1">cv. IRGC 101232</strain>
    </source>
</reference>
<dbReference type="Gramene" id="OB10G15650.1">
    <property type="protein sequence ID" value="OB10G15650.1"/>
    <property type="gene ID" value="OB10G15650"/>
</dbReference>
<dbReference type="AlphaFoldDB" id="J3N217"/>
<keyword evidence="2" id="KW-1185">Reference proteome</keyword>
<protein>
    <submittedName>
        <fullName evidence="1">Uncharacterized protein</fullName>
    </submittedName>
</protein>
<sequence>MTICVSVIVKIFPELSYWTGIGPSTTKMSTVNISSVIIPKFPQIFTKFTKIP</sequence>
<dbReference type="Proteomes" id="UP000006038">
    <property type="component" value="Chromosome 10"/>
</dbReference>
<dbReference type="HOGENOM" id="CLU_3090433_0_0_1"/>
<reference evidence="1" key="2">
    <citation type="submission" date="2013-04" db="UniProtKB">
        <authorList>
            <consortium name="EnsemblPlants"/>
        </authorList>
    </citation>
    <scope>IDENTIFICATION</scope>
</reference>
<accession>J3N217</accession>
<evidence type="ECO:0000313" key="1">
    <source>
        <dbReference type="EnsemblPlants" id="OB10G15650.1"/>
    </source>
</evidence>
<organism evidence="1">
    <name type="scientific">Oryza brachyantha</name>
    <name type="common">malo sina</name>
    <dbReference type="NCBI Taxonomy" id="4533"/>
    <lineage>
        <taxon>Eukaryota</taxon>
        <taxon>Viridiplantae</taxon>
        <taxon>Streptophyta</taxon>
        <taxon>Embryophyta</taxon>
        <taxon>Tracheophyta</taxon>
        <taxon>Spermatophyta</taxon>
        <taxon>Magnoliopsida</taxon>
        <taxon>Liliopsida</taxon>
        <taxon>Poales</taxon>
        <taxon>Poaceae</taxon>
        <taxon>BOP clade</taxon>
        <taxon>Oryzoideae</taxon>
        <taxon>Oryzeae</taxon>
        <taxon>Oryzinae</taxon>
        <taxon>Oryza</taxon>
    </lineage>
</organism>